<sequence>MMFRGFRVGLFFFPVALFVTACGPKVTPERAVATAYQYSKLMWMPEQRHVRHGPDSAGRRVDTPDVSLADLGDPKGYWKPGVPARGMPYKWGGFDTPESFLIGLEAGKKAGDIGGKAKRRLDQAAVSDESVGIDCSGLISRCWNLDRPYSTKELPQICTELKSWQDLAMGDILLKDGHVLLFKTWSQDGKSIIGYEAGPFPKWRVNACQIRAVRLKAEGYTPWRYNKMED</sequence>
<dbReference type="Proteomes" id="UP000603141">
    <property type="component" value="Unassembled WGS sequence"/>
</dbReference>
<feature type="signal peptide" evidence="1">
    <location>
        <begin position="1"/>
        <end position="21"/>
    </location>
</feature>
<feature type="chain" id="PRO_5037504335" description="NlpC/P60 domain-containing protein" evidence="1">
    <location>
        <begin position="22"/>
        <end position="230"/>
    </location>
</feature>
<proteinExistence type="predicted"/>
<comment type="caution">
    <text evidence="2">The sequence shown here is derived from an EMBL/GenBank/DDBJ whole genome shotgun (WGS) entry which is preliminary data.</text>
</comment>
<dbReference type="RefSeq" id="WP_200273480.1">
    <property type="nucleotide sequence ID" value="NZ_JAENIJ010000045.1"/>
</dbReference>
<organism evidence="2 3">
    <name type="scientific">Luteolibacter pohnpeiensis</name>
    <dbReference type="NCBI Taxonomy" id="454153"/>
    <lineage>
        <taxon>Bacteria</taxon>
        <taxon>Pseudomonadati</taxon>
        <taxon>Verrucomicrobiota</taxon>
        <taxon>Verrucomicrobiia</taxon>
        <taxon>Verrucomicrobiales</taxon>
        <taxon>Verrucomicrobiaceae</taxon>
        <taxon>Luteolibacter</taxon>
    </lineage>
</organism>
<evidence type="ECO:0000313" key="2">
    <source>
        <dbReference type="EMBL" id="MBK1884366.1"/>
    </source>
</evidence>
<dbReference type="InterPro" id="IPR038765">
    <property type="entry name" value="Papain-like_cys_pep_sf"/>
</dbReference>
<dbReference type="Gene3D" id="3.90.1720.10">
    <property type="entry name" value="endopeptidase domain like (from Nostoc punctiforme)"/>
    <property type="match status" value="1"/>
</dbReference>
<dbReference type="PROSITE" id="PS51257">
    <property type="entry name" value="PROKAR_LIPOPROTEIN"/>
    <property type="match status" value="1"/>
</dbReference>
<protein>
    <recommendedName>
        <fullName evidence="4">NlpC/P60 domain-containing protein</fullName>
    </recommendedName>
</protein>
<reference evidence="2" key="1">
    <citation type="submission" date="2021-01" db="EMBL/GenBank/DDBJ databases">
        <title>Modified the classification status of verrucomicrobia.</title>
        <authorList>
            <person name="Feng X."/>
        </authorList>
    </citation>
    <scope>NUCLEOTIDE SEQUENCE</scope>
    <source>
        <strain evidence="2">KCTC 22041</strain>
    </source>
</reference>
<keyword evidence="1" id="KW-0732">Signal</keyword>
<keyword evidence="3" id="KW-1185">Reference proteome</keyword>
<evidence type="ECO:0000313" key="3">
    <source>
        <dbReference type="Proteomes" id="UP000603141"/>
    </source>
</evidence>
<dbReference type="SUPFAM" id="SSF54001">
    <property type="entry name" value="Cysteine proteinases"/>
    <property type="match status" value="1"/>
</dbReference>
<evidence type="ECO:0008006" key="4">
    <source>
        <dbReference type="Google" id="ProtNLM"/>
    </source>
</evidence>
<evidence type="ECO:0000256" key="1">
    <source>
        <dbReference type="SAM" id="SignalP"/>
    </source>
</evidence>
<accession>A0A934S7X9</accession>
<name>A0A934S7X9_9BACT</name>
<dbReference type="EMBL" id="JAENIJ010000045">
    <property type="protein sequence ID" value="MBK1884366.1"/>
    <property type="molecule type" value="Genomic_DNA"/>
</dbReference>
<dbReference type="AlphaFoldDB" id="A0A934S7X9"/>
<gene>
    <name evidence="2" type="ORF">JIN85_18255</name>
</gene>